<dbReference type="InterPro" id="IPR056439">
    <property type="entry name" value="VBS_C3G9"/>
</dbReference>
<name>A0AAX4HE94_9ASCO</name>
<dbReference type="GO" id="GO:1902716">
    <property type="term" value="C:cell cortex of growing cell tip"/>
    <property type="evidence" value="ECO:0007669"/>
    <property type="project" value="TreeGrafter"/>
</dbReference>
<dbReference type="Gene3D" id="1.20.120.330">
    <property type="entry name" value="Nucleotidyltransferases domain 2"/>
    <property type="match status" value="1"/>
</dbReference>
<feature type="region of interest" description="Disordered" evidence="3">
    <location>
        <begin position="1161"/>
        <end position="1186"/>
    </location>
</feature>
<evidence type="ECO:0000256" key="1">
    <source>
        <dbReference type="ARBA" id="ARBA00022737"/>
    </source>
</evidence>
<feature type="domain" description="GIT Spa2 homology (SHD)" evidence="4">
    <location>
        <begin position="85"/>
        <end position="115"/>
    </location>
</feature>
<feature type="compositionally biased region" description="Acidic residues" evidence="3">
    <location>
        <begin position="1304"/>
        <end position="1317"/>
    </location>
</feature>
<feature type="domain" description="GIT Spa2 homology (SHD)" evidence="4">
    <location>
        <begin position="35"/>
        <end position="65"/>
    </location>
</feature>
<dbReference type="SMART" id="SM00555">
    <property type="entry name" value="GIT"/>
    <property type="match status" value="2"/>
</dbReference>
<dbReference type="EMBL" id="CP138898">
    <property type="protein sequence ID" value="WPK26698.1"/>
    <property type="molecule type" value="Genomic_DNA"/>
</dbReference>
<dbReference type="GO" id="GO:0005934">
    <property type="term" value="C:cellular bud tip"/>
    <property type="evidence" value="ECO:0007669"/>
    <property type="project" value="TreeGrafter"/>
</dbReference>
<dbReference type="Pfam" id="PF23742">
    <property type="entry name" value="VBS_C3G9"/>
    <property type="match status" value="1"/>
</dbReference>
<feature type="compositionally biased region" description="Low complexity" evidence="3">
    <location>
        <begin position="139"/>
        <end position="154"/>
    </location>
</feature>
<dbReference type="PANTHER" id="PTHR21601:SF0">
    <property type="entry name" value="PROTEIN SPA2-RELATED"/>
    <property type="match status" value="1"/>
</dbReference>
<feature type="compositionally biased region" description="Polar residues" evidence="3">
    <location>
        <begin position="216"/>
        <end position="229"/>
    </location>
</feature>
<feature type="region of interest" description="Disordered" evidence="3">
    <location>
        <begin position="706"/>
        <end position="780"/>
    </location>
</feature>
<feature type="compositionally biased region" description="Basic and acidic residues" evidence="3">
    <location>
        <begin position="806"/>
        <end position="816"/>
    </location>
</feature>
<dbReference type="GO" id="GO:0007124">
    <property type="term" value="P:pseudohyphal growth"/>
    <property type="evidence" value="ECO:0007669"/>
    <property type="project" value="TreeGrafter"/>
</dbReference>
<evidence type="ECO:0000313" key="5">
    <source>
        <dbReference type="EMBL" id="WPK26698.1"/>
    </source>
</evidence>
<feature type="compositionally biased region" description="Polar residues" evidence="3">
    <location>
        <begin position="938"/>
        <end position="969"/>
    </location>
</feature>
<feature type="region of interest" description="Disordered" evidence="3">
    <location>
        <begin position="139"/>
        <end position="158"/>
    </location>
</feature>
<dbReference type="InterPro" id="IPR039892">
    <property type="entry name" value="Spa2/Sph1"/>
</dbReference>
<keyword evidence="2" id="KW-0175">Coiled coil</keyword>
<feature type="compositionally biased region" description="Polar residues" evidence="3">
    <location>
        <begin position="981"/>
        <end position="991"/>
    </location>
</feature>
<dbReference type="GO" id="GO:0005935">
    <property type="term" value="C:cellular bud neck"/>
    <property type="evidence" value="ECO:0007669"/>
    <property type="project" value="TreeGrafter"/>
</dbReference>
<dbReference type="RefSeq" id="XP_062879078.1">
    <property type="nucleotide sequence ID" value="XM_063023008.1"/>
</dbReference>
<feature type="compositionally biased region" description="Polar residues" evidence="3">
    <location>
        <begin position="890"/>
        <end position="900"/>
    </location>
</feature>
<feature type="compositionally biased region" description="Basic and acidic residues" evidence="3">
    <location>
        <begin position="1005"/>
        <end position="1014"/>
    </location>
</feature>
<evidence type="ECO:0000256" key="3">
    <source>
        <dbReference type="SAM" id="MobiDB-lite"/>
    </source>
</evidence>
<dbReference type="InterPro" id="IPR022018">
    <property type="entry name" value="GIT1_C"/>
</dbReference>
<keyword evidence="1" id="KW-0677">Repeat</keyword>
<dbReference type="Pfam" id="PF08518">
    <property type="entry name" value="GIT_SHD"/>
    <property type="match status" value="2"/>
</dbReference>
<feature type="compositionally biased region" description="Polar residues" evidence="3">
    <location>
        <begin position="754"/>
        <end position="771"/>
    </location>
</feature>
<organism evidence="5 6">
    <name type="scientific">Australozyma saopauloensis</name>
    <dbReference type="NCBI Taxonomy" id="291208"/>
    <lineage>
        <taxon>Eukaryota</taxon>
        <taxon>Fungi</taxon>
        <taxon>Dikarya</taxon>
        <taxon>Ascomycota</taxon>
        <taxon>Saccharomycotina</taxon>
        <taxon>Pichiomycetes</taxon>
        <taxon>Metschnikowiaceae</taxon>
        <taxon>Australozyma</taxon>
    </lineage>
</organism>
<gene>
    <name evidence="5" type="ORF">PUMCH_004058</name>
</gene>
<dbReference type="GO" id="GO:0005078">
    <property type="term" value="F:MAP-kinase scaffold activity"/>
    <property type="evidence" value="ECO:0007669"/>
    <property type="project" value="TreeGrafter"/>
</dbReference>
<evidence type="ECO:0000256" key="2">
    <source>
        <dbReference type="SAM" id="Coils"/>
    </source>
</evidence>
<feature type="region of interest" description="Disordered" evidence="3">
    <location>
        <begin position="1258"/>
        <end position="1324"/>
    </location>
</feature>
<evidence type="ECO:0000313" key="6">
    <source>
        <dbReference type="Proteomes" id="UP001338582"/>
    </source>
</evidence>
<feature type="region of interest" description="Disordered" evidence="3">
    <location>
        <begin position="212"/>
        <end position="251"/>
    </location>
</feature>
<feature type="compositionally biased region" description="Polar residues" evidence="3">
    <location>
        <begin position="820"/>
        <end position="830"/>
    </location>
</feature>
<accession>A0AAX4HE94</accession>
<feature type="compositionally biased region" description="Basic and acidic residues" evidence="3">
    <location>
        <begin position="903"/>
        <end position="914"/>
    </location>
</feature>
<dbReference type="Pfam" id="PF12205">
    <property type="entry name" value="GIT1_C"/>
    <property type="match status" value="1"/>
</dbReference>
<dbReference type="GO" id="GO:0005826">
    <property type="term" value="C:actomyosin contractile ring"/>
    <property type="evidence" value="ECO:0007669"/>
    <property type="project" value="TreeGrafter"/>
</dbReference>
<dbReference type="KEGG" id="asau:88175120"/>
<dbReference type="GO" id="GO:0036267">
    <property type="term" value="P:invasive filamentous growth"/>
    <property type="evidence" value="ECO:0007669"/>
    <property type="project" value="TreeGrafter"/>
</dbReference>
<dbReference type="GO" id="GO:0043332">
    <property type="term" value="C:mating projection tip"/>
    <property type="evidence" value="ECO:0007669"/>
    <property type="project" value="TreeGrafter"/>
</dbReference>
<feature type="compositionally biased region" description="Polar residues" evidence="3">
    <location>
        <begin position="1281"/>
        <end position="1297"/>
    </location>
</feature>
<dbReference type="GeneID" id="88175120"/>
<dbReference type="PANTHER" id="PTHR21601">
    <property type="entry name" value="SPA2 PROTEIN"/>
    <property type="match status" value="1"/>
</dbReference>
<dbReference type="GO" id="GO:0007121">
    <property type="term" value="P:bipolar cellular bud site selection"/>
    <property type="evidence" value="ECO:0007669"/>
    <property type="project" value="TreeGrafter"/>
</dbReference>
<keyword evidence="6" id="KW-1185">Reference proteome</keyword>
<feature type="compositionally biased region" description="Polar residues" evidence="3">
    <location>
        <begin position="869"/>
        <end position="882"/>
    </location>
</feature>
<feature type="region of interest" description="Disordered" evidence="3">
    <location>
        <begin position="806"/>
        <end position="914"/>
    </location>
</feature>
<dbReference type="GO" id="GO:0000131">
    <property type="term" value="C:incipient cellular bud site"/>
    <property type="evidence" value="ECO:0007669"/>
    <property type="project" value="TreeGrafter"/>
</dbReference>
<proteinExistence type="predicted"/>
<feature type="region of interest" description="Disordered" evidence="3">
    <location>
        <begin position="1047"/>
        <end position="1072"/>
    </location>
</feature>
<protein>
    <recommendedName>
        <fullName evidence="4">GIT Spa2 homology (SHD) domain-containing protein</fullName>
    </recommendedName>
</protein>
<sequence length="1496" mass="162075">MDDLLHHYKVLKQFLDISHDAETPRKNASSRAAKARDKLLKLSSAQFRELSTDVFDELRRRIDELRSEPDFLLPKLNFHPKRNQARQKLSSLPQLRFRDLVLDISYEIERRNLHMGLGLGLVLGSVSAAAPAAAPAVAPSSSSHTVVTPSTTGSFKRNDLETRPLSFDMSSNLIQREPSSVSTGGDAMGAVAGAGAALGVAGAAVGAAVAHHHMSGPSSNSYGHQNVESDLSAPLSPSVPHSASQLPDSALPGAGSMYGDLAVPESAATPKQAMAILSTTVVPAKANMTWSSDEDEEEEAMARAAPETARRISLSDTFSMNKNKAPPRIASLEDPEPSVSHIDDMSVLKERYAALEHEINDLKAQNEDARTLIDTLTQEKDAYLEEKSTLPSHEEHSVLQEELESLRSANAALRLENQNIKATKRRDSKALSRDLSISSPTAAAIAAVPLPTSAPVDVNAELRKLYEKLDLISVKPSSPQTNLKEELLRNEALQWQRKYENIQSKDRVSSIKLPSNDLQNYISPTGQISIKRAAKFFSLVETFIESVSDKNSDADLLFEKISSIALAANKISSTTSSASPDLQNQGNSNAIREAASHALTATRYYATYNNLMPRVIVERAVSEIAFTVCDHISVAKLKLDDGLSVNESSFLSQNDTSHMDGVRPLKISSRSGPEPKASNRGFEQQDILPKESAKLGPASIPILSAQDSKRVIAPQGSQSVDRSMTIPEANDTGDAPSKNSNTTPLLGKIANLFSGASKTETTQPLSTTGKRISTEPEVDNEKENLYETHGSPLMAKPSILEKVKHFESQQDLESQKSKRASFSPTYSSKSRFSDDFGNASQQEGTASKAIGTTKARTSSDTVDEAASIASDTTPTRSKSIFQSLRERFTGDNQKNETPNGHNEALKASKSTNDDITPKVLKSMLIDSGRNEEFHDVSDTPTFAKKTQSSLPVDVNNSKSLGISLTNDKNAPSEKPPMADSVTANVKPTTLGQAFVPEKVTPASKDTTEAQEKPSKSFVSDKAMGLASVGAAGVAAAVGAIALNTKPSEEKSIETNKPLQGAAETGSSNETIRAPALVGDSLTETKRAITTGLGAIKQEASTGLNSAKNSIEQHVDLVSQGASDSTKAFIPALNNTNQANRGPEYSVGPGAFKVELKDEVDNGSAIKPAGPESEQDEPIERSLSQGKPVEKLSSIKNFFSGKAISDKKFSVKRIISGDKLNDSGMTESDNHKLSYTEELENSHPIEAKPIKIEQIKQEVDDNVQAEKPSTRVYEAEKKPESTRATGRTTFAPTTSVILSNGAGIDGDEEESDYDEEQDEARQRQDYRKSMAAATFNIDLFNIDDPDNTLTQLLLYLEHQTVQVILTIQDLLSAIKKPDVSRGELRGNSSAISEVIRQMTEATNTSMNQTRNHQLKEHGSWVVRSLEDCNHRMNALCKPTAEKTDQEFADRHFKQRLAGISFDIAKCTKELVKTVEEASIKEDIAQLDARINQVDDLT</sequence>
<dbReference type="Proteomes" id="UP001338582">
    <property type="component" value="Chromosome 5"/>
</dbReference>
<evidence type="ECO:0000259" key="4">
    <source>
        <dbReference type="SMART" id="SM00555"/>
    </source>
</evidence>
<feature type="coiled-coil region" evidence="2">
    <location>
        <begin position="345"/>
        <end position="426"/>
    </location>
</feature>
<dbReference type="InterPro" id="IPR013724">
    <property type="entry name" value="GIT_SHD"/>
</dbReference>
<feature type="region of interest" description="Disordered" evidence="3">
    <location>
        <begin position="931"/>
        <end position="1015"/>
    </location>
</feature>
<feature type="region of interest" description="Disordered" evidence="3">
    <location>
        <begin position="319"/>
        <end position="338"/>
    </location>
</feature>
<feature type="region of interest" description="Disordered" evidence="3">
    <location>
        <begin position="651"/>
        <end position="684"/>
    </location>
</feature>
<reference evidence="5 6" key="1">
    <citation type="submission" date="2023-10" db="EMBL/GenBank/DDBJ databases">
        <title>Draft Genome Sequence of Candida saopaulonensis from a very Premature Infant with Sepsis.</title>
        <authorList>
            <person name="Ning Y."/>
            <person name="Dai R."/>
            <person name="Xiao M."/>
            <person name="Xu Y."/>
            <person name="Yan Q."/>
            <person name="Zhang L."/>
        </authorList>
    </citation>
    <scope>NUCLEOTIDE SEQUENCE [LARGE SCALE GENOMIC DNA]</scope>
    <source>
        <strain evidence="5 6">19XY460</strain>
    </source>
</reference>